<keyword evidence="2" id="KW-1185">Reference proteome</keyword>
<reference evidence="1" key="2">
    <citation type="submission" date="2024-02" db="EMBL/GenBank/DDBJ databases">
        <authorList>
            <person name="Prathaban M."/>
            <person name="Mythili R."/>
            <person name="Sharmila Devi N."/>
            <person name="Sobanaa M."/>
            <person name="Prathiviraj R."/>
            <person name="Selvin J."/>
        </authorList>
    </citation>
    <scope>NUCLEOTIDE SEQUENCE</scope>
    <source>
        <strain evidence="1">MP1014</strain>
    </source>
</reference>
<dbReference type="RefSeq" id="WP_332902215.1">
    <property type="nucleotide sequence ID" value="NZ_JBAGLP010000118.1"/>
</dbReference>
<organism evidence="1 2">
    <name type="scientific">Isoptericola haloaureus</name>
    <dbReference type="NCBI Taxonomy" id="1542902"/>
    <lineage>
        <taxon>Bacteria</taxon>
        <taxon>Bacillati</taxon>
        <taxon>Actinomycetota</taxon>
        <taxon>Actinomycetes</taxon>
        <taxon>Micrococcales</taxon>
        <taxon>Promicromonosporaceae</taxon>
        <taxon>Isoptericola</taxon>
    </lineage>
</organism>
<sequence length="73" mass="7595">MSYAILAHSSVVALRPSEVAGEIRVSASEFTDAVEDLRLAGLIAAHSTAERVDLLGPAVLDVFSVASVDEAAR</sequence>
<gene>
    <name evidence="1" type="ORF">V5O49_10625</name>
</gene>
<reference evidence="1" key="1">
    <citation type="journal article" date="2024" name="Antonie Van Leeuwenhoek">
        <title>Isoptericola haloaureus sp. nov., a dimorphic actinobacterium isolated from mangrove sediments of southeast India, implicating biosaline agricultural significance through nitrogen fixation and salt tolerance genes.</title>
        <authorList>
            <person name="Prathaban M."/>
            <person name="Prathiviraj R."/>
            <person name="Ravichandran M."/>
            <person name="Natarajan S.D."/>
            <person name="Sobanaa M."/>
            <person name="Hari Krishna Kumar S."/>
            <person name="Chandrasekar V."/>
            <person name="Selvin J."/>
        </authorList>
    </citation>
    <scope>NUCLEOTIDE SEQUENCE</scope>
    <source>
        <strain evidence="1">MP1014</strain>
    </source>
</reference>
<proteinExistence type="predicted"/>
<evidence type="ECO:0000313" key="1">
    <source>
        <dbReference type="EMBL" id="MEG3615576.1"/>
    </source>
</evidence>
<name>A0ABU7Z861_9MICO</name>
<dbReference type="EMBL" id="JBAGLP010000118">
    <property type="protein sequence ID" value="MEG3615576.1"/>
    <property type="molecule type" value="Genomic_DNA"/>
</dbReference>
<evidence type="ECO:0000313" key="2">
    <source>
        <dbReference type="Proteomes" id="UP001310387"/>
    </source>
</evidence>
<comment type="caution">
    <text evidence="1">The sequence shown here is derived from an EMBL/GenBank/DDBJ whole genome shotgun (WGS) entry which is preliminary data.</text>
</comment>
<accession>A0ABU7Z861</accession>
<protein>
    <submittedName>
        <fullName evidence="1">Uncharacterized protein</fullName>
    </submittedName>
</protein>
<dbReference type="Proteomes" id="UP001310387">
    <property type="component" value="Unassembled WGS sequence"/>
</dbReference>